<dbReference type="Proteomes" id="UP000018542">
    <property type="component" value="Chromosome"/>
</dbReference>
<evidence type="ECO:0008006" key="4">
    <source>
        <dbReference type="Google" id="ProtNLM"/>
    </source>
</evidence>
<keyword evidence="1" id="KW-1133">Transmembrane helix</keyword>
<name>V5SDC8_9HYPH</name>
<dbReference type="STRING" id="1029756.W911_06185"/>
<keyword evidence="3" id="KW-1185">Reference proteome</keyword>
<dbReference type="PATRIC" id="fig|1029756.8.peg.1293"/>
<gene>
    <name evidence="2" type="ORF">W911_06185</name>
</gene>
<dbReference type="KEGG" id="hni:W911_06185"/>
<dbReference type="OrthoDB" id="199365at2"/>
<evidence type="ECO:0000313" key="3">
    <source>
        <dbReference type="Proteomes" id="UP000018542"/>
    </source>
</evidence>
<accession>V5SDC8</accession>
<dbReference type="AlphaFoldDB" id="V5SDC8"/>
<dbReference type="HOGENOM" id="CLU_156335_0_0_5"/>
<sequence>MRRRFLDQSDGDDPLLSVVNLIDVFLVVIAILMIVIVQNPLNPFANKNVVVVENPGEDDMRITIKDGEDLTQYETSGEIGEGQGVRAGITYRLPDGRLIYVPEGDAGP</sequence>
<evidence type="ECO:0000256" key="1">
    <source>
        <dbReference type="SAM" id="Phobius"/>
    </source>
</evidence>
<evidence type="ECO:0000313" key="2">
    <source>
        <dbReference type="EMBL" id="AHB48065.1"/>
    </source>
</evidence>
<organism evidence="2 3">
    <name type="scientific">Hyphomicrobium nitrativorans NL23</name>
    <dbReference type="NCBI Taxonomy" id="1029756"/>
    <lineage>
        <taxon>Bacteria</taxon>
        <taxon>Pseudomonadati</taxon>
        <taxon>Pseudomonadota</taxon>
        <taxon>Alphaproteobacteria</taxon>
        <taxon>Hyphomicrobiales</taxon>
        <taxon>Hyphomicrobiaceae</taxon>
        <taxon>Hyphomicrobium</taxon>
    </lineage>
</organism>
<proteinExistence type="predicted"/>
<dbReference type="RefSeq" id="WP_023786632.1">
    <property type="nucleotide sequence ID" value="NC_022997.1"/>
</dbReference>
<keyword evidence="1" id="KW-0812">Transmembrane</keyword>
<keyword evidence="1" id="KW-0472">Membrane</keyword>
<reference evidence="2 3" key="1">
    <citation type="journal article" date="2014" name="Genome Announc.">
        <title>Complete Genome Sequence of Hyphomicrobium nitrativorans Strain NL23, a Denitrifying Bacterium Isolated from Biofilm of a Methanol-Fed Denitrification System Treating Seawater at the Montreal Biodome.</title>
        <authorList>
            <person name="Martineau C."/>
            <person name="Villeneuve C."/>
            <person name="Mauffrey F."/>
            <person name="Villemur R."/>
        </authorList>
    </citation>
    <scope>NUCLEOTIDE SEQUENCE [LARGE SCALE GENOMIC DNA]</scope>
    <source>
        <strain evidence="2">NL23</strain>
    </source>
</reference>
<feature type="transmembrane region" description="Helical" evidence="1">
    <location>
        <begin position="15"/>
        <end position="37"/>
    </location>
</feature>
<dbReference type="Pfam" id="PF09919">
    <property type="entry name" value="DUF2149"/>
    <property type="match status" value="1"/>
</dbReference>
<dbReference type="EMBL" id="CP006912">
    <property type="protein sequence ID" value="AHB48065.1"/>
    <property type="molecule type" value="Genomic_DNA"/>
</dbReference>
<dbReference type="InterPro" id="IPR018676">
    <property type="entry name" value="DUF2149"/>
</dbReference>
<protein>
    <recommendedName>
        <fullName evidence="4">DUF2149 domain-containing protein</fullName>
    </recommendedName>
</protein>